<dbReference type="Pfam" id="PF01040">
    <property type="entry name" value="UbiA"/>
    <property type="match status" value="1"/>
</dbReference>
<reference evidence="7 8" key="1">
    <citation type="submission" date="2023-03" db="EMBL/GenBank/DDBJ databases">
        <title>Whole genome sequencing of Methanotrichaceae archaeon M04Ac.</title>
        <authorList>
            <person name="Khomyakova M.A."/>
            <person name="Merkel A.Y."/>
            <person name="Slobodkin A.I."/>
        </authorList>
    </citation>
    <scope>NUCLEOTIDE SEQUENCE [LARGE SCALE GENOMIC DNA]</scope>
    <source>
        <strain evidence="7 8">M04Ac</strain>
    </source>
</reference>
<evidence type="ECO:0000256" key="1">
    <source>
        <dbReference type="ARBA" id="ARBA00004651"/>
    </source>
</evidence>
<keyword evidence="2 6" id="KW-0812">Transmembrane</keyword>
<feature type="transmembrane region" description="Helical" evidence="6">
    <location>
        <begin position="159"/>
        <end position="179"/>
    </location>
</feature>
<evidence type="ECO:0000313" key="7">
    <source>
        <dbReference type="EMBL" id="MDF0592395.1"/>
    </source>
</evidence>
<feature type="transmembrane region" description="Helical" evidence="6">
    <location>
        <begin position="229"/>
        <end position="249"/>
    </location>
</feature>
<sequence>MIDYLRMLRIRDWIKFYPLFPLAGAYLAEGGRYEIMLVLVAYTCIISYAFVVNNYFDADIDRLHRRKMESGTNPLAAGKVSERGVLLLMIALILTPLILSIRLDRLGAAFVVINLLVLTAYSERRIRLKERYLWDGVSHGLMFGALPFLSGYLLSGGDITRGIILISLLFFIVGCEALIAHQIVDYAEDLGSTTTTVTRIGVMNGLLMLGGLAALSLVFAFAAARIYQLSLAVTAASALYLVAYPAYSVRGMLNDISHRPCAERGGADRGDPEVPSEPIPGKRELRDRGSRWGFR</sequence>
<feature type="compositionally biased region" description="Basic and acidic residues" evidence="5">
    <location>
        <begin position="280"/>
        <end position="295"/>
    </location>
</feature>
<dbReference type="InterPro" id="IPR000537">
    <property type="entry name" value="UbiA_prenyltransferase"/>
</dbReference>
<feature type="region of interest" description="Disordered" evidence="5">
    <location>
        <begin position="262"/>
        <end position="295"/>
    </location>
</feature>
<accession>A0ABT5XCF6</accession>
<dbReference type="PANTHER" id="PTHR42723:SF1">
    <property type="entry name" value="CHLOROPHYLL SYNTHASE, CHLOROPLASTIC"/>
    <property type="match status" value="1"/>
</dbReference>
<evidence type="ECO:0000256" key="5">
    <source>
        <dbReference type="SAM" id="MobiDB-lite"/>
    </source>
</evidence>
<feature type="transmembrane region" description="Helical" evidence="6">
    <location>
        <begin position="76"/>
        <end position="99"/>
    </location>
</feature>
<evidence type="ECO:0000256" key="2">
    <source>
        <dbReference type="ARBA" id="ARBA00022692"/>
    </source>
</evidence>
<keyword evidence="4 6" id="KW-0472">Membrane</keyword>
<dbReference type="Gene3D" id="1.10.357.140">
    <property type="entry name" value="UbiA prenyltransferase"/>
    <property type="match status" value="1"/>
</dbReference>
<proteinExistence type="predicted"/>
<evidence type="ECO:0000256" key="6">
    <source>
        <dbReference type="SAM" id="Phobius"/>
    </source>
</evidence>
<feature type="transmembrane region" description="Helical" evidence="6">
    <location>
        <begin position="133"/>
        <end position="153"/>
    </location>
</feature>
<feature type="transmembrane region" description="Helical" evidence="6">
    <location>
        <begin position="12"/>
        <end position="29"/>
    </location>
</feature>
<dbReference type="Proteomes" id="UP001215956">
    <property type="component" value="Unassembled WGS sequence"/>
</dbReference>
<feature type="transmembrane region" description="Helical" evidence="6">
    <location>
        <begin position="105"/>
        <end position="121"/>
    </location>
</feature>
<organism evidence="7 8">
    <name type="scientific">Candidatus Methanocrinis alkalitolerans</name>
    <dbReference type="NCBI Taxonomy" id="3033395"/>
    <lineage>
        <taxon>Archaea</taxon>
        <taxon>Methanobacteriati</taxon>
        <taxon>Methanobacteriota</taxon>
        <taxon>Stenosarchaea group</taxon>
        <taxon>Methanomicrobia</taxon>
        <taxon>Methanotrichales</taxon>
        <taxon>Methanotrichaceae</taxon>
        <taxon>Methanocrinis</taxon>
    </lineage>
</organism>
<dbReference type="RefSeq" id="WP_316968107.1">
    <property type="nucleotide sequence ID" value="NZ_JARFPL010000005.1"/>
</dbReference>
<name>A0ABT5XCF6_9EURY</name>
<keyword evidence="8" id="KW-1185">Reference proteome</keyword>
<feature type="transmembrane region" description="Helical" evidence="6">
    <location>
        <begin position="200"/>
        <end position="223"/>
    </location>
</feature>
<comment type="subcellular location">
    <subcellularLocation>
        <location evidence="1">Cell membrane</location>
        <topology evidence="1">Multi-pass membrane protein</topology>
    </subcellularLocation>
</comment>
<feature type="transmembrane region" description="Helical" evidence="6">
    <location>
        <begin position="35"/>
        <end position="56"/>
    </location>
</feature>
<protein>
    <submittedName>
        <fullName evidence="7">UbiA prenyltransferase family protein</fullName>
    </submittedName>
</protein>
<comment type="caution">
    <text evidence="7">The sequence shown here is derived from an EMBL/GenBank/DDBJ whole genome shotgun (WGS) entry which is preliminary data.</text>
</comment>
<keyword evidence="3 6" id="KW-1133">Transmembrane helix</keyword>
<dbReference type="PANTHER" id="PTHR42723">
    <property type="entry name" value="CHLOROPHYLL SYNTHASE"/>
    <property type="match status" value="1"/>
</dbReference>
<evidence type="ECO:0000256" key="4">
    <source>
        <dbReference type="ARBA" id="ARBA00023136"/>
    </source>
</evidence>
<dbReference type="EMBL" id="JARFPL010000005">
    <property type="protein sequence ID" value="MDF0592395.1"/>
    <property type="molecule type" value="Genomic_DNA"/>
</dbReference>
<dbReference type="InterPro" id="IPR044878">
    <property type="entry name" value="UbiA_sf"/>
</dbReference>
<evidence type="ECO:0000313" key="8">
    <source>
        <dbReference type="Proteomes" id="UP001215956"/>
    </source>
</evidence>
<gene>
    <name evidence="7" type="ORF">P0O24_02210</name>
</gene>
<dbReference type="InterPro" id="IPR050475">
    <property type="entry name" value="Prenyltransferase_related"/>
</dbReference>
<evidence type="ECO:0000256" key="3">
    <source>
        <dbReference type="ARBA" id="ARBA00022989"/>
    </source>
</evidence>
<feature type="compositionally biased region" description="Basic and acidic residues" evidence="5">
    <location>
        <begin position="262"/>
        <end position="272"/>
    </location>
</feature>